<dbReference type="SMART" id="SM00744">
    <property type="entry name" value="RINGv"/>
    <property type="match status" value="1"/>
</dbReference>
<name>A0A3M7F217_HORWE</name>
<evidence type="ECO:0000256" key="1">
    <source>
        <dbReference type="ARBA" id="ARBA00000900"/>
    </source>
</evidence>
<dbReference type="SMART" id="SM00184">
    <property type="entry name" value="RING"/>
    <property type="match status" value="1"/>
</dbReference>
<dbReference type="InterPro" id="IPR003137">
    <property type="entry name" value="PA_domain"/>
</dbReference>
<keyword evidence="7" id="KW-0862">Zinc</keyword>
<dbReference type="SUPFAM" id="SSF52025">
    <property type="entry name" value="PA domain"/>
    <property type="match status" value="1"/>
</dbReference>
<keyword evidence="6 10" id="KW-0863">Zinc-finger</keyword>
<dbReference type="Proteomes" id="UP000281468">
    <property type="component" value="Unassembled WGS sequence"/>
</dbReference>
<dbReference type="EMBL" id="QWIQ01000554">
    <property type="protein sequence ID" value="RMY82404.1"/>
    <property type="molecule type" value="Genomic_DNA"/>
</dbReference>
<feature type="non-terminal residue" evidence="14">
    <location>
        <position position="1"/>
    </location>
</feature>
<dbReference type="EC" id="2.3.2.27" evidence="3"/>
<dbReference type="CDD" id="cd04813">
    <property type="entry name" value="PA_1"/>
    <property type="match status" value="1"/>
</dbReference>
<dbReference type="CDD" id="cd16454">
    <property type="entry name" value="RING-H2_PA-TM-RING"/>
    <property type="match status" value="1"/>
</dbReference>
<dbReference type="SUPFAM" id="SSF57850">
    <property type="entry name" value="RING/U-box"/>
    <property type="match status" value="1"/>
</dbReference>
<feature type="transmembrane region" description="Helical" evidence="12">
    <location>
        <begin position="627"/>
        <end position="647"/>
    </location>
</feature>
<evidence type="ECO:0000256" key="12">
    <source>
        <dbReference type="SAM" id="Phobius"/>
    </source>
</evidence>
<feature type="compositionally biased region" description="Pro residues" evidence="11">
    <location>
        <begin position="828"/>
        <end position="845"/>
    </location>
</feature>
<dbReference type="PANTHER" id="PTHR47168:SF1">
    <property type="entry name" value="OS02G0798600 PROTEIN"/>
    <property type="match status" value="1"/>
</dbReference>
<dbReference type="VEuPathDB" id="FungiDB:BTJ68_10021"/>
<dbReference type="PANTHER" id="PTHR47168">
    <property type="entry name" value="RING ZINC FINGER DOMAIN SUPERFAMILY PROTEIN-RELATED"/>
    <property type="match status" value="1"/>
</dbReference>
<feature type="region of interest" description="Disordered" evidence="11">
    <location>
        <begin position="475"/>
        <end position="521"/>
    </location>
</feature>
<evidence type="ECO:0000256" key="6">
    <source>
        <dbReference type="ARBA" id="ARBA00022771"/>
    </source>
</evidence>
<evidence type="ECO:0000259" key="13">
    <source>
        <dbReference type="PROSITE" id="PS50089"/>
    </source>
</evidence>
<comment type="caution">
    <text evidence="14">The sequence shown here is derived from an EMBL/GenBank/DDBJ whole genome shotgun (WGS) entry which is preliminary data.</text>
</comment>
<evidence type="ECO:0000313" key="14">
    <source>
        <dbReference type="EMBL" id="RMY82404.1"/>
    </source>
</evidence>
<feature type="compositionally biased region" description="Polar residues" evidence="11">
    <location>
        <begin position="722"/>
        <end position="736"/>
    </location>
</feature>
<proteinExistence type="predicted"/>
<keyword evidence="4 12" id="KW-0812">Transmembrane</keyword>
<evidence type="ECO:0000313" key="15">
    <source>
        <dbReference type="Proteomes" id="UP000281468"/>
    </source>
</evidence>
<feature type="compositionally biased region" description="Polar residues" evidence="11">
    <location>
        <begin position="345"/>
        <end position="362"/>
    </location>
</feature>
<evidence type="ECO:0000256" key="11">
    <source>
        <dbReference type="SAM" id="MobiDB-lite"/>
    </source>
</evidence>
<feature type="compositionally biased region" description="Low complexity" evidence="11">
    <location>
        <begin position="701"/>
        <end position="710"/>
    </location>
</feature>
<feature type="compositionally biased region" description="Low complexity" evidence="11">
    <location>
        <begin position="874"/>
        <end position="886"/>
    </location>
</feature>
<dbReference type="InterPro" id="IPR001841">
    <property type="entry name" value="Znf_RING"/>
</dbReference>
<feature type="region of interest" description="Disordered" evidence="11">
    <location>
        <begin position="331"/>
        <end position="415"/>
    </location>
</feature>
<comment type="catalytic activity">
    <reaction evidence="1">
        <text>S-ubiquitinyl-[E2 ubiquitin-conjugating enzyme]-L-cysteine + [acceptor protein]-L-lysine = [E2 ubiquitin-conjugating enzyme]-L-cysteine + N(6)-ubiquitinyl-[acceptor protein]-L-lysine.</text>
        <dbReference type="EC" id="2.3.2.27"/>
    </reaction>
</comment>
<dbReference type="PROSITE" id="PS50089">
    <property type="entry name" value="ZF_RING_2"/>
    <property type="match status" value="1"/>
</dbReference>
<accession>A0A3M7F217</accession>
<protein>
    <recommendedName>
        <fullName evidence="3">RING-type E3 ubiquitin transferase</fullName>
        <ecNumber evidence="3">2.3.2.27</ecNumber>
    </recommendedName>
</protein>
<dbReference type="FunFam" id="3.30.40.10:FF:000364">
    <property type="entry name" value="Protease-associated PA domain protein"/>
    <property type="match status" value="1"/>
</dbReference>
<feature type="compositionally biased region" description="Acidic residues" evidence="11">
    <location>
        <begin position="187"/>
        <end position="200"/>
    </location>
</feature>
<evidence type="ECO:0000256" key="5">
    <source>
        <dbReference type="ARBA" id="ARBA00022723"/>
    </source>
</evidence>
<dbReference type="InterPro" id="IPR011016">
    <property type="entry name" value="Znf_RING-CH"/>
</dbReference>
<dbReference type="InterPro" id="IPR013083">
    <property type="entry name" value="Znf_RING/FYVE/PHD"/>
</dbReference>
<evidence type="ECO:0000256" key="4">
    <source>
        <dbReference type="ARBA" id="ARBA00022692"/>
    </source>
</evidence>
<feature type="region of interest" description="Disordered" evidence="11">
    <location>
        <begin position="431"/>
        <end position="456"/>
    </location>
</feature>
<evidence type="ECO:0000256" key="3">
    <source>
        <dbReference type="ARBA" id="ARBA00012483"/>
    </source>
</evidence>
<keyword evidence="9 12" id="KW-0472">Membrane</keyword>
<dbReference type="InterPro" id="IPR051653">
    <property type="entry name" value="E3_ligase_sorting_rcpt"/>
</dbReference>
<feature type="compositionally biased region" description="Basic and acidic residues" evidence="11">
    <location>
        <begin position="849"/>
        <end position="863"/>
    </location>
</feature>
<feature type="region of interest" description="Disordered" evidence="11">
    <location>
        <begin position="158"/>
        <end position="225"/>
    </location>
</feature>
<comment type="subcellular location">
    <subcellularLocation>
        <location evidence="2">Membrane</location>
        <topology evidence="2">Single-pass membrane protein</topology>
    </subcellularLocation>
</comment>
<evidence type="ECO:0000256" key="7">
    <source>
        <dbReference type="ARBA" id="ARBA00022833"/>
    </source>
</evidence>
<dbReference type="GO" id="GO:0016020">
    <property type="term" value="C:membrane"/>
    <property type="evidence" value="ECO:0007669"/>
    <property type="project" value="UniProtKB-SubCell"/>
</dbReference>
<dbReference type="Gene3D" id="3.50.30.30">
    <property type="match status" value="1"/>
</dbReference>
<dbReference type="Gene3D" id="3.30.40.10">
    <property type="entry name" value="Zinc/RING finger domain, C3HC4 (zinc finger)"/>
    <property type="match status" value="1"/>
</dbReference>
<dbReference type="Pfam" id="PF02225">
    <property type="entry name" value="PA"/>
    <property type="match status" value="1"/>
</dbReference>
<dbReference type="GO" id="GO:0061630">
    <property type="term" value="F:ubiquitin protein ligase activity"/>
    <property type="evidence" value="ECO:0007669"/>
    <property type="project" value="UniProtKB-EC"/>
</dbReference>
<sequence>SGQPVQSSPDAYRAISIITAWPPGVDPHISHTPAEMRPIRFLLTLATCILTFFLLLFIGPWRASTQEDLEERSNLRTYFNWRTPSSLFPPSAIISLTDDNSTFFLARPAAFGPVLPARSLSGQLWVGSGFADDHLRGDVGGLEGELGCSDIPDWEREDHVADSRVEQASKSGKSKRGLPTETQGVQDVEDDEGLGQDDGTDDHLHHPLLPSDGLKTNGQSLGRKPTHADIQSLQEGAEIAGKVVLLSRGGCGFLEKVKWVQRRGGVALIVGDDIRGGPLVTMYARGDTSNVTIPALFTSHTTAHLLSSLIPSGRTLDDLSAEEAARLGLALGEQTRKKGPAPDTPNFTTTSVAVKGTSTPKPRQQDKLGKVAQSHADSQDAVPSESQGWFRSLFSGGGGRGKHEDSRRPPSSGKIGWVLQEEFEDDQEIVEDGSAGKRTSSTASSAALSTKTSVRSSEDGFVIGVQDWRDPDLVAEQKERQKASTDTSTSLSSTVAGATRVPKHGPKGGSIMPGSGEYGKGVHEAVEPGVVANQHAAKQETNIKPPMRQSSNWLLRLFSSESVMKEFKADGLPTKTATKVQDPTSHPTKAKPLHQQHEVQDDFPRHDGLWVTLTPTSMSSSPFFDTLLVLVVSPLVTLIVVYALLLLRSRIRRRRWRAPKSVVERLPVRTYQTMPSTASSSSSTISAVSAPAVSAATPLLPSSARPISTRSRPRARTASEIPAQNSSLRSGESMASPSLDEVEEKRAAGLAEWRRRYGGRQRECVVCLEEYVDGVSRVMSLPCGHEFHEGCITPWLTTRRRTCPICKGDVVRSLARNNLGASASSSSSPPPPPPPHSSQPPPSLPPQQYHDDPAEQDEGELHEQVATSRHPDTAAAAAAAAQQQQQPVSRADEDLEDLERGGWR</sequence>
<organism evidence="14 15">
    <name type="scientific">Hortaea werneckii</name>
    <name type="common">Black yeast</name>
    <name type="synonym">Cladosporium werneckii</name>
    <dbReference type="NCBI Taxonomy" id="91943"/>
    <lineage>
        <taxon>Eukaryota</taxon>
        <taxon>Fungi</taxon>
        <taxon>Dikarya</taxon>
        <taxon>Ascomycota</taxon>
        <taxon>Pezizomycotina</taxon>
        <taxon>Dothideomycetes</taxon>
        <taxon>Dothideomycetidae</taxon>
        <taxon>Mycosphaerellales</taxon>
        <taxon>Teratosphaeriaceae</taxon>
        <taxon>Hortaea</taxon>
    </lineage>
</organism>
<feature type="compositionally biased region" description="Basic and acidic residues" evidence="11">
    <location>
        <begin position="158"/>
        <end position="167"/>
    </location>
</feature>
<feature type="region of interest" description="Disordered" evidence="11">
    <location>
        <begin position="819"/>
        <end position="904"/>
    </location>
</feature>
<dbReference type="GO" id="GO:0008270">
    <property type="term" value="F:zinc ion binding"/>
    <property type="evidence" value="ECO:0007669"/>
    <property type="project" value="UniProtKB-KW"/>
</dbReference>
<dbReference type="InterPro" id="IPR046450">
    <property type="entry name" value="PA_dom_sf"/>
</dbReference>
<evidence type="ECO:0000256" key="2">
    <source>
        <dbReference type="ARBA" id="ARBA00004167"/>
    </source>
</evidence>
<feature type="transmembrane region" description="Helical" evidence="12">
    <location>
        <begin position="41"/>
        <end position="61"/>
    </location>
</feature>
<feature type="domain" description="RING-type" evidence="13">
    <location>
        <begin position="764"/>
        <end position="807"/>
    </location>
</feature>
<keyword evidence="5" id="KW-0479">Metal-binding</keyword>
<evidence type="ECO:0000256" key="8">
    <source>
        <dbReference type="ARBA" id="ARBA00022989"/>
    </source>
</evidence>
<feature type="compositionally biased region" description="Low complexity" evidence="11">
    <location>
        <begin position="436"/>
        <end position="453"/>
    </location>
</feature>
<feature type="region of interest" description="Disordered" evidence="11">
    <location>
        <begin position="701"/>
        <end position="742"/>
    </location>
</feature>
<reference evidence="14 15" key="1">
    <citation type="journal article" date="2018" name="BMC Genomics">
        <title>Genomic evidence for intraspecific hybridization in a clonal and extremely halotolerant yeast.</title>
        <authorList>
            <person name="Gostincar C."/>
            <person name="Stajich J.E."/>
            <person name="Zupancic J."/>
            <person name="Zalar P."/>
            <person name="Gunde-Cimerman N."/>
        </authorList>
    </citation>
    <scope>NUCLEOTIDE SEQUENCE [LARGE SCALE GENOMIC DNA]</scope>
    <source>
        <strain evidence="14 15">EXF-171</strain>
    </source>
</reference>
<dbReference type="Pfam" id="PF13639">
    <property type="entry name" value="zf-RING_2"/>
    <property type="match status" value="1"/>
</dbReference>
<evidence type="ECO:0000256" key="9">
    <source>
        <dbReference type="ARBA" id="ARBA00023136"/>
    </source>
</evidence>
<keyword evidence="8 12" id="KW-1133">Transmembrane helix</keyword>
<dbReference type="AlphaFoldDB" id="A0A3M7F217"/>
<feature type="compositionally biased region" description="Low complexity" evidence="11">
    <location>
        <begin position="484"/>
        <end position="494"/>
    </location>
</feature>
<feature type="region of interest" description="Disordered" evidence="11">
    <location>
        <begin position="574"/>
        <end position="599"/>
    </location>
</feature>
<gene>
    <name evidence="14" type="ORF">D0862_12016</name>
</gene>
<feature type="compositionally biased region" description="Polar residues" evidence="11">
    <location>
        <begin position="575"/>
        <end position="587"/>
    </location>
</feature>
<evidence type="ECO:0000256" key="10">
    <source>
        <dbReference type="PROSITE-ProRule" id="PRU00175"/>
    </source>
</evidence>